<evidence type="ECO:0000313" key="1">
    <source>
        <dbReference type="EMBL" id="GBN27673.1"/>
    </source>
</evidence>
<reference evidence="1 2" key="1">
    <citation type="journal article" date="2019" name="Sci. Rep.">
        <title>Orb-weaving spider Araneus ventricosus genome elucidates the spidroin gene catalogue.</title>
        <authorList>
            <person name="Kono N."/>
            <person name="Nakamura H."/>
            <person name="Ohtoshi R."/>
            <person name="Moran D.A.P."/>
            <person name="Shinohara A."/>
            <person name="Yoshida Y."/>
            <person name="Fujiwara M."/>
            <person name="Mori M."/>
            <person name="Tomita M."/>
            <person name="Arakawa K."/>
        </authorList>
    </citation>
    <scope>NUCLEOTIDE SEQUENCE [LARGE SCALE GENOMIC DNA]</scope>
</reference>
<gene>
    <name evidence="1" type="ORF">AVEN_103471_1</name>
</gene>
<dbReference type="EMBL" id="BGPR01007539">
    <property type="protein sequence ID" value="GBN27673.1"/>
    <property type="molecule type" value="Genomic_DNA"/>
</dbReference>
<evidence type="ECO:0000313" key="2">
    <source>
        <dbReference type="Proteomes" id="UP000499080"/>
    </source>
</evidence>
<accession>A0A4Y2MLX2</accession>
<protein>
    <submittedName>
        <fullName evidence="1">Uncharacterized protein</fullName>
    </submittedName>
</protein>
<dbReference type="AlphaFoldDB" id="A0A4Y2MLX2"/>
<keyword evidence="2" id="KW-1185">Reference proteome</keyword>
<sequence length="161" mass="18684">MRGEYITSAASRTRNTRASFSFTFTFLSFFRLSFCRWGCALAPFPFPSFWRANFRIGTLNRYVPVRISSVRRQITDYRIQTIVEGLIYFIGNGLSGLQRTRWNVSFRSLCSLIRYMEPTKYSKLYMAATLHLSTTVFGETVLMSSKVDSTNLKCRSMIPDR</sequence>
<organism evidence="1 2">
    <name type="scientific">Araneus ventricosus</name>
    <name type="common">Orbweaver spider</name>
    <name type="synonym">Epeira ventricosa</name>
    <dbReference type="NCBI Taxonomy" id="182803"/>
    <lineage>
        <taxon>Eukaryota</taxon>
        <taxon>Metazoa</taxon>
        <taxon>Ecdysozoa</taxon>
        <taxon>Arthropoda</taxon>
        <taxon>Chelicerata</taxon>
        <taxon>Arachnida</taxon>
        <taxon>Araneae</taxon>
        <taxon>Araneomorphae</taxon>
        <taxon>Entelegynae</taxon>
        <taxon>Araneoidea</taxon>
        <taxon>Araneidae</taxon>
        <taxon>Araneus</taxon>
    </lineage>
</organism>
<dbReference type="Proteomes" id="UP000499080">
    <property type="component" value="Unassembled WGS sequence"/>
</dbReference>
<name>A0A4Y2MLX2_ARAVE</name>
<comment type="caution">
    <text evidence="1">The sequence shown here is derived from an EMBL/GenBank/DDBJ whole genome shotgun (WGS) entry which is preliminary data.</text>
</comment>
<proteinExistence type="predicted"/>